<feature type="region of interest" description="Disordered" evidence="1">
    <location>
        <begin position="1"/>
        <end position="25"/>
    </location>
</feature>
<sequence length="672" mass="72074">MTSRQQENRIAWRHLSTAKRTPPSSSRRSHILLFVRACFISPRKRGRTRLGALAARQPAGTTGPATTALASFTESPRLAPFNDGLSRLARTSLHRPATSRVCVCLKPCYSVRRACALRPRIEPLPAPCGLQYYGYLAITRDFGEEELSTRNGHSRIGPAARGKPRSARFVPPLNRAPSSICRSEPSCRPVGRLCSLRREPLDRTMQRGPVMSAPVSVVVNGSPVPLKVSEVVVTPSSSPSPPPPASSTALLPHVVRVSVVSPPAAVSPQSPPPATEADERSSSGASSGTGSDDEAPYDSDSGAEMKFHLRELEDTASSPPPDGVSVGRPLDADKAILSRQGTVRGVRNLVRASIKCIADCQEGKPVTAAADTSKDRTAHEGRLFRIYKEKHQRALSDEAVTFEVAPVVQRKRRRARSSTRLRTFVDRRRGSQPRFILSPFGIWTVPFFHGCSACSSDKAGAEKAFSAAEHVLGHSHCVPQLSIPVPRGGGGGGGEAGRERRWLGARCAESRLAQKSRRRRREPGLVPRSTSEAAEGGASLAAAPSSVVQARHRGPDREGMRDAEQGPRNARAAASGALSVAAGDLESRDCHKRNHAVLRAGGTKYSSSARNRVCSVVAAQRSTTQRRVQLCPPASLFGSFAVSAIGAAVPPVHVHLARASHNDVYTQLRDEC</sequence>
<dbReference type="OrthoDB" id="423313at2759"/>
<feature type="region of interest" description="Disordered" evidence="1">
    <location>
        <begin position="513"/>
        <end position="576"/>
    </location>
</feature>
<dbReference type="EMBL" id="JABSTR010000006">
    <property type="protein sequence ID" value="KAH9373629.1"/>
    <property type="molecule type" value="Genomic_DNA"/>
</dbReference>
<feature type="compositionally biased region" description="Low complexity" evidence="1">
    <location>
        <begin position="529"/>
        <end position="546"/>
    </location>
</feature>
<feature type="region of interest" description="Disordered" evidence="1">
    <location>
        <begin position="262"/>
        <end position="301"/>
    </location>
</feature>
<keyword evidence="3" id="KW-1185">Reference proteome</keyword>
<evidence type="ECO:0000313" key="2">
    <source>
        <dbReference type="EMBL" id="KAH9373629.1"/>
    </source>
</evidence>
<organism evidence="2 3">
    <name type="scientific">Haemaphysalis longicornis</name>
    <name type="common">Bush tick</name>
    <dbReference type="NCBI Taxonomy" id="44386"/>
    <lineage>
        <taxon>Eukaryota</taxon>
        <taxon>Metazoa</taxon>
        <taxon>Ecdysozoa</taxon>
        <taxon>Arthropoda</taxon>
        <taxon>Chelicerata</taxon>
        <taxon>Arachnida</taxon>
        <taxon>Acari</taxon>
        <taxon>Parasitiformes</taxon>
        <taxon>Ixodida</taxon>
        <taxon>Ixodoidea</taxon>
        <taxon>Ixodidae</taxon>
        <taxon>Haemaphysalinae</taxon>
        <taxon>Haemaphysalis</taxon>
    </lineage>
</organism>
<dbReference type="VEuPathDB" id="VectorBase:HLOH_061975"/>
<feature type="compositionally biased region" description="Basic and acidic residues" evidence="1">
    <location>
        <begin position="553"/>
        <end position="565"/>
    </location>
</feature>
<comment type="caution">
    <text evidence="2">The sequence shown here is derived from an EMBL/GenBank/DDBJ whole genome shotgun (WGS) entry which is preliminary data.</text>
</comment>
<dbReference type="AlphaFoldDB" id="A0A9J6GDP0"/>
<evidence type="ECO:0000256" key="1">
    <source>
        <dbReference type="SAM" id="MobiDB-lite"/>
    </source>
</evidence>
<proteinExistence type="predicted"/>
<evidence type="ECO:0000313" key="3">
    <source>
        <dbReference type="Proteomes" id="UP000821853"/>
    </source>
</evidence>
<name>A0A9J6GDP0_HAELO</name>
<accession>A0A9J6GDP0</accession>
<dbReference type="Proteomes" id="UP000821853">
    <property type="component" value="Chromosome 4"/>
</dbReference>
<reference evidence="2 3" key="1">
    <citation type="journal article" date="2020" name="Cell">
        <title>Large-Scale Comparative Analyses of Tick Genomes Elucidate Their Genetic Diversity and Vector Capacities.</title>
        <authorList>
            <consortium name="Tick Genome and Microbiome Consortium (TIGMIC)"/>
            <person name="Jia N."/>
            <person name="Wang J."/>
            <person name="Shi W."/>
            <person name="Du L."/>
            <person name="Sun Y."/>
            <person name="Zhan W."/>
            <person name="Jiang J.F."/>
            <person name="Wang Q."/>
            <person name="Zhang B."/>
            <person name="Ji P."/>
            <person name="Bell-Sakyi L."/>
            <person name="Cui X.M."/>
            <person name="Yuan T.T."/>
            <person name="Jiang B.G."/>
            <person name="Yang W.F."/>
            <person name="Lam T.T."/>
            <person name="Chang Q.C."/>
            <person name="Ding S.J."/>
            <person name="Wang X.J."/>
            <person name="Zhu J.G."/>
            <person name="Ruan X.D."/>
            <person name="Zhao L."/>
            <person name="Wei J.T."/>
            <person name="Ye R.Z."/>
            <person name="Que T.C."/>
            <person name="Du C.H."/>
            <person name="Zhou Y.H."/>
            <person name="Cheng J.X."/>
            <person name="Dai P.F."/>
            <person name="Guo W.B."/>
            <person name="Han X.H."/>
            <person name="Huang E.J."/>
            <person name="Li L.F."/>
            <person name="Wei W."/>
            <person name="Gao Y.C."/>
            <person name="Liu J.Z."/>
            <person name="Shao H.Z."/>
            <person name="Wang X."/>
            <person name="Wang C.C."/>
            <person name="Yang T.C."/>
            <person name="Huo Q.B."/>
            <person name="Li W."/>
            <person name="Chen H.Y."/>
            <person name="Chen S.E."/>
            <person name="Zhou L.G."/>
            <person name="Ni X.B."/>
            <person name="Tian J.H."/>
            <person name="Sheng Y."/>
            <person name="Liu T."/>
            <person name="Pan Y.S."/>
            <person name="Xia L.Y."/>
            <person name="Li J."/>
            <person name="Zhao F."/>
            <person name="Cao W.C."/>
        </authorList>
    </citation>
    <scope>NUCLEOTIDE SEQUENCE [LARGE SCALE GENOMIC DNA]</scope>
    <source>
        <strain evidence="2">HaeL-2018</strain>
    </source>
</reference>
<protein>
    <submittedName>
        <fullName evidence="2">Uncharacterized protein</fullName>
    </submittedName>
</protein>
<gene>
    <name evidence="2" type="ORF">HPB48_011377</name>
</gene>